<keyword evidence="8 15" id="KW-0547">Nucleotide-binding</keyword>
<dbReference type="InterPro" id="IPR014729">
    <property type="entry name" value="Rossmann-like_a/b/a_fold"/>
</dbReference>
<evidence type="ECO:0000256" key="11">
    <source>
        <dbReference type="ARBA" id="ARBA00022840"/>
    </source>
</evidence>
<evidence type="ECO:0000256" key="6">
    <source>
        <dbReference type="ARBA" id="ARBA00022679"/>
    </source>
</evidence>
<dbReference type="GO" id="GO:0006747">
    <property type="term" value="P:FAD biosynthetic process"/>
    <property type="evidence" value="ECO:0007669"/>
    <property type="project" value="UniProtKB-UniRule"/>
</dbReference>
<evidence type="ECO:0000256" key="10">
    <source>
        <dbReference type="ARBA" id="ARBA00022827"/>
    </source>
</evidence>
<evidence type="ECO:0000256" key="15">
    <source>
        <dbReference type="PIRNR" id="PIRNR004491"/>
    </source>
</evidence>
<dbReference type="SMART" id="SM00904">
    <property type="entry name" value="Flavokinase"/>
    <property type="match status" value="1"/>
</dbReference>
<dbReference type="SUPFAM" id="SSF82114">
    <property type="entry name" value="Riboflavin kinase-like"/>
    <property type="match status" value="1"/>
</dbReference>
<dbReference type="InterPro" id="IPR015865">
    <property type="entry name" value="Riboflavin_kinase_bac/euk"/>
</dbReference>
<dbReference type="GO" id="GO:0009398">
    <property type="term" value="P:FMN biosynthetic process"/>
    <property type="evidence" value="ECO:0007669"/>
    <property type="project" value="UniProtKB-UniRule"/>
</dbReference>
<reference evidence="17 18" key="1">
    <citation type="submission" date="2014-11" db="EMBL/GenBank/DDBJ databases">
        <title>A Rickettsiales Symbiont of Amoebae With Ancient Features.</title>
        <authorList>
            <person name="Schulz F."/>
            <person name="Martijn J."/>
            <person name="Wascher F."/>
            <person name="Kostanjsek R."/>
            <person name="Ettema T.J."/>
            <person name="Horn M."/>
        </authorList>
    </citation>
    <scope>NUCLEOTIDE SEQUENCE [LARGE SCALE GENOMIC DNA]</scope>
    <source>
        <strain evidence="17 18">UWC36</strain>
    </source>
</reference>
<keyword evidence="11 15" id="KW-0067">ATP-binding</keyword>
<dbReference type="FunFam" id="3.40.50.620:FF:000021">
    <property type="entry name" value="Riboflavin biosynthesis protein"/>
    <property type="match status" value="1"/>
</dbReference>
<dbReference type="UniPathway" id="UPA00276">
    <property type="reaction ID" value="UER00406"/>
</dbReference>
<dbReference type="PANTHER" id="PTHR22749:SF6">
    <property type="entry name" value="RIBOFLAVIN KINASE"/>
    <property type="match status" value="1"/>
</dbReference>
<evidence type="ECO:0000256" key="1">
    <source>
        <dbReference type="ARBA" id="ARBA00002121"/>
    </source>
</evidence>
<evidence type="ECO:0000313" key="18">
    <source>
        <dbReference type="Proteomes" id="UP000031258"/>
    </source>
</evidence>
<comment type="function">
    <text evidence="1">Catalyzes the phosphorylation of riboflavin to FMN followed by the adenylation of FMN to FAD.</text>
</comment>
<protein>
    <recommendedName>
        <fullName evidence="15">Riboflavin biosynthesis protein</fullName>
    </recommendedName>
    <domain>
        <recommendedName>
            <fullName evidence="15">Riboflavin kinase</fullName>
            <ecNumber evidence="15">2.7.1.26</ecNumber>
        </recommendedName>
        <alternativeName>
            <fullName evidence="15">Flavokinase</fullName>
        </alternativeName>
    </domain>
    <domain>
        <recommendedName>
            <fullName evidence="15">FMN adenylyltransferase</fullName>
            <ecNumber evidence="15">2.7.7.2</ecNumber>
        </recommendedName>
        <alternativeName>
            <fullName evidence="15">FAD pyrophosphorylase</fullName>
        </alternativeName>
        <alternativeName>
            <fullName evidence="15">FAD synthase</fullName>
        </alternativeName>
    </domain>
</protein>
<dbReference type="GO" id="GO:0008531">
    <property type="term" value="F:riboflavin kinase activity"/>
    <property type="evidence" value="ECO:0007669"/>
    <property type="project" value="UniProtKB-UniRule"/>
</dbReference>
<dbReference type="PATRIC" id="fig|86105.3.peg.124"/>
<evidence type="ECO:0000256" key="2">
    <source>
        <dbReference type="ARBA" id="ARBA00004726"/>
    </source>
</evidence>
<dbReference type="NCBIfam" id="NF004160">
    <property type="entry name" value="PRK05627.1-3"/>
    <property type="match status" value="1"/>
</dbReference>
<evidence type="ECO:0000256" key="7">
    <source>
        <dbReference type="ARBA" id="ARBA00022695"/>
    </source>
</evidence>
<sequence length="314" mass="35641">MNMIVIKDLKNQSYKNLAVALGNFDGVHIAHQEIIKTCINYAKNHNIQSAVITFTPHPREVMNPSAKHESLITVEQKLELFERLGVDIVYLINFTPDFANIPANEFISKILVQTLQVKHVITGYNFLFGKNRRGDANLLSESAEHYNFSYQQIGKISYNYHDVSSSNIKTLMKLGAFGIVNKLLGREYSISGNVVEGNKRARMLGFPTANIALKQELFYPLYGVYLVKVEIEGKRLYGIANIGLRPTFSEVEPILEVHIFDFDGNIYDKQLKIKFLHFIRPERKFSHIDGLKTQITSDIQGAKYALKNLPGSCI</sequence>
<dbReference type="UniPathway" id="UPA00277">
    <property type="reaction ID" value="UER00407"/>
</dbReference>
<dbReference type="InterPro" id="IPR002606">
    <property type="entry name" value="Riboflavin_kinase_bac"/>
</dbReference>
<dbReference type="PIRSF" id="PIRSF004491">
    <property type="entry name" value="FAD_Synth"/>
    <property type="match status" value="1"/>
</dbReference>
<gene>
    <name evidence="17" type="ORF">NF27_BK00450</name>
</gene>
<dbReference type="GO" id="GO:0003919">
    <property type="term" value="F:FMN adenylyltransferase activity"/>
    <property type="evidence" value="ECO:0007669"/>
    <property type="project" value="UniProtKB-UniRule"/>
</dbReference>
<evidence type="ECO:0000256" key="5">
    <source>
        <dbReference type="ARBA" id="ARBA00022643"/>
    </source>
</evidence>
<dbReference type="Proteomes" id="UP000031258">
    <property type="component" value="Unassembled WGS sequence"/>
</dbReference>
<comment type="caution">
    <text evidence="17">The sequence shown here is derived from an EMBL/GenBank/DDBJ whole genome shotgun (WGS) entry which is preliminary data.</text>
</comment>
<dbReference type="Pfam" id="PF06574">
    <property type="entry name" value="FAD_syn"/>
    <property type="match status" value="1"/>
</dbReference>
<evidence type="ECO:0000256" key="12">
    <source>
        <dbReference type="ARBA" id="ARBA00023268"/>
    </source>
</evidence>
<comment type="pathway">
    <text evidence="2 15">Cofactor biosynthesis; FAD biosynthesis; FAD from FMN: step 1/1.</text>
</comment>
<proteinExistence type="inferred from homology"/>
<dbReference type="SUPFAM" id="SSF52374">
    <property type="entry name" value="Nucleotidylyl transferase"/>
    <property type="match status" value="1"/>
</dbReference>
<dbReference type="EC" id="2.7.1.26" evidence="15"/>
<evidence type="ECO:0000256" key="13">
    <source>
        <dbReference type="ARBA" id="ARBA00047880"/>
    </source>
</evidence>
<dbReference type="CDD" id="cd02064">
    <property type="entry name" value="FAD_synthetase_N"/>
    <property type="match status" value="1"/>
</dbReference>
<dbReference type="STRING" id="86105.NF27_BK00450"/>
<dbReference type="InterPro" id="IPR023465">
    <property type="entry name" value="Riboflavin_kinase_dom_sf"/>
</dbReference>
<comment type="pathway">
    <text evidence="3 15">Cofactor biosynthesis; FMN biosynthesis; FMN from riboflavin (ATP route): step 1/1.</text>
</comment>
<keyword evidence="12" id="KW-0511">Multifunctional enzyme</keyword>
<accession>A0A0C1QKV1</accession>
<evidence type="ECO:0000256" key="8">
    <source>
        <dbReference type="ARBA" id="ARBA00022741"/>
    </source>
</evidence>
<dbReference type="InterPro" id="IPR015864">
    <property type="entry name" value="FAD_synthase"/>
</dbReference>
<dbReference type="NCBIfam" id="NF004162">
    <property type="entry name" value="PRK05627.1-5"/>
    <property type="match status" value="1"/>
</dbReference>
<comment type="similarity">
    <text evidence="15">Belongs to the ribF family.</text>
</comment>
<dbReference type="PANTHER" id="PTHR22749">
    <property type="entry name" value="RIBOFLAVIN KINASE/FMN ADENYLYLTRANSFERASE"/>
    <property type="match status" value="1"/>
</dbReference>
<dbReference type="GO" id="GO:0005524">
    <property type="term" value="F:ATP binding"/>
    <property type="evidence" value="ECO:0007669"/>
    <property type="project" value="UniProtKB-UniRule"/>
</dbReference>
<keyword evidence="7 15" id="KW-0548">Nucleotidyltransferase</keyword>
<evidence type="ECO:0000256" key="3">
    <source>
        <dbReference type="ARBA" id="ARBA00005201"/>
    </source>
</evidence>
<dbReference type="FunFam" id="2.40.30.30:FF:000003">
    <property type="entry name" value="Riboflavin biosynthesis protein"/>
    <property type="match status" value="1"/>
</dbReference>
<name>A0A0C1QKV1_9RICK</name>
<dbReference type="Gene3D" id="3.40.50.620">
    <property type="entry name" value="HUPs"/>
    <property type="match status" value="1"/>
</dbReference>
<keyword evidence="5 15" id="KW-0288">FMN</keyword>
<dbReference type="EMBL" id="JSWE01000036">
    <property type="protein sequence ID" value="KIE06124.1"/>
    <property type="molecule type" value="Genomic_DNA"/>
</dbReference>
<comment type="catalytic activity">
    <reaction evidence="13 15">
        <text>riboflavin + ATP = FMN + ADP + H(+)</text>
        <dbReference type="Rhea" id="RHEA:14357"/>
        <dbReference type="ChEBI" id="CHEBI:15378"/>
        <dbReference type="ChEBI" id="CHEBI:30616"/>
        <dbReference type="ChEBI" id="CHEBI:57986"/>
        <dbReference type="ChEBI" id="CHEBI:58210"/>
        <dbReference type="ChEBI" id="CHEBI:456216"/>
        <dbReference type="EC" id="2.7.1.26"/>
    </reaction>
</comment>
<keyword evidence="4 15" id="KW-0285">Flavoprotein</keyword>
<dbReference type="InterPro" id="IPR023468">
    <property type="entry name" value="Riboflavin_kinase"/>
</dbReference>
<keyword evidence="9 15" id="KW-0418">Kinase</keyword>
<dbReference type="Pfam" id="PF01687">
    <property type="entry name" value="Flavokinase"/>
    <property type="match status" value="1"/>
</dbReference>
<organism evidence="17 18">
    <name type="scientific">Candidatus Jidaibacter acanthamoebae</name>
    <dbReference type="NCBI Taxonomy" id="86105"/>
    <lineage>
        <taxon>Bacteria</taxon>
        <taxon>Pseudomonadati</taxon>
        <taxon>Pseudomonadota</taxon>
        <taxon>Alphaproteobacteria</taxon>
        <taxon>Rickettsiales</taxon>
        <taxon>Candidatus Midichloriaceae</taxon>
        <taxon>Candidatus Jidaibacter</taxon>
    </lineage>
</organism>
<keyword evidence="10 15" id="KW-0274">FAD</keyword>
<dbReference type="GO" id="GO:0009231">
    <property type="term" value="P:riboflavin biosynthetic process"/>
    <property type="evidence" value="ECO:0007669"/>
    <property type="project" value="InterPro"/>
</dbReference>
<evidence type="ECO:0000313" key="17">
    <source>
        <dbReference type="EMBL" id="KIE06124.1"/>
    </source>
</evidence>
<evidence type="ECO:0000256" key="9">
    <source>
        <dbReference type="ARBA" id="ARBA00022777"/>
    </source>
</evidence>
<dbReference type="AlphaFoldDB" id="A0A0C1QKV1"/>
<dbReference type="Gene3D" id="2.40.30.30">
    <property type="entry name" value="Riboflavin kinase-like"/>
    <property type="match status" value="1"/>
</dbReference>
<evidence type="ECO:0000256" key="4">
    <source>
        <dbReference type="ARBA" id="ARBA00022630"/>
    </source>
</evidence>
<evidence type="ECO:0000259" key="16">
    <source>
        <dbReference type="SMART" id="SM00904"/>
    </source>
</evidence>
<dbReference type="EC" id="2.7.7.2" evidence="15"/>
<evidence type="ECO:0000256" key="14">
    <source>
        <dbReference type="ARBA" id="ARBA00049494"/>
    </source>
</evidence>
<keyword evidence="6 15" id="KW-0808">Transferase</keyword>
<dbReference type="NCBIfam" id="TIGR00083">
    <property type="entry name" value="ribF"/>
    <property type="match status" value="1"/>
</dbReference>
<comment type="catalytic activity">
    <reaction evidence="14 15">
        <text>FMN + ATP + H(+) = FAD + diphosphate</text>
        <dbReference type="Rhea" id="RHEA:17237"/>
        <dbReference type="ChEBI" id="CHEBI:15378"/>
        <dbReference type="ChEBI" id="CHEBI:30616"/>
        <dbReference type="ChEBI" id="CHEBI:33019"/>
        <dbReference type="ChEBI" id="CHEBI:57692"/>
        <dbReference type="ChEBI" id="CHEBI:58210"/>
        <dbReference type="EC" id="2.7.7.2"/>
    </reaction>
</comment>
<feature type="domain" description="Riboflavin kinase" evidence="16">
    <location>
        <begin position="183"/>
        <end position="307"/>
    </location>
</feature>
<keyword evidence="18" id="KW-1185">Reference proteome</keyword>